<dbReference type="NCBIfam" id="NF040521">
    <property type="entry name" value="C45_proenzyme"/>
    <property type="match status" value="1"/>
</dbReference>
<reference evidence="3" key="1">
    <citation type="submission" date="2020-09" db="EMBL/GenBank/DDBJ databases">
        <title>Genome-Enabled Discovery of Anthraquinone Biosynthesis in Senna tora.</title>
        <authorList>
            <person name="Kang S.-H."/>
            <person name="Pandey R.P."/>
            <person name="Lee C.-M."/>
            <person name="Sim J.-S."/>
            <person name="Jeong J.-T."/>
            <person name="Choi B.-S."/>
            <person name="Jung M."/>
            <person name="Ginzburg D."/>
            <person name="Zhao K."/>
            <person name="Won S.Y."/>
            <person name="Oh T.-J."/>
            <person name="Yu Y."/>
            <person name="Kim N.-H."/>
            <person name="Lee O.R."/>
            <person name="Lee T.-H."/>
            <person name="Bashyal P."/>
            <person name="Kim T.-S."/>
            <person name="Lee W.-H."/>
            <person name="Kawkins C."/>
            <person name="Kim C.-K."/>
            <person name="Kim J.S."/>
            <person name="Ahn B.O."/>
            <person name="Rhee S.Y."/>
            <person name="Sohng J.K."/>
        </authorList>
    </citation>
    <scope>NUCLEOTIDE SEQUENCE</scope>
    <source>
        <tissue evidence="3">Leaf</tissue>
    </source>
</reference>
<evidence type="ECO:0000313" key="4">
    <source>
        <dbReference type="Proteomes" id="UP000634136"/>
    </source>
</evidence>
<comment type="caution">
    <text evidence="3">The sequence shown here is derived from an EMBL/GenBank/DDBJ whole genome shotgun (WGS) entry which is preliminary data.</text>
</comment>
<evidence type="ECO:0000259" key="2">
    <source>
        <dbReference type="Pfam" id="PF03417"/>
    </source>
</evidence>
<dbReference type="EMBL" id="JAAIUW010000006">
    <property type="protein sequence ID" value="KAF7828186.1"/>
    <property type="molecule type" value="Genomic_DNA"/>
</dbReference>
<dbReference type="PANTHER" id="PTHR34180">
    <property type="entry name" value="PEPTIDASE C45"/>
    <property type="match status" value="1"/>
</dbReference>
<proteinExistence type="predicted"/>
<dbReference type="InterPro" id="IPR005079">
    <property type="entry name" value="Peptidase_C45_hydrolase"/>
</dbReference>
<keyword evidence="4" id="KW-1185">Reference proteome</keyword>
<dbReference type="AlphaFoldDB" id="A0A834WQL6"/>
<feature type="region of interest" description="Disordered" evidence="1">
    <location>
        <begin position="342"/>
        <end position="361"/>
    </location>
</feature>
<dbReference type="Pfam" id="PF03417">
    <property type="entry name" value="AAT"/>
    <property type="match status" value="1"/>
</dbReference>
<dbReference type="InterPro" id="IPR047801">
    <property type="entry name" value="Peptidase_C45"/>
</dbReference>
<dbReference type="Gene3D" id="3.60.60.10">
    <property type="entry name" value="Penicillin V Acylase, Chain A"/>
    <property type="match status" value="2"/>
</dbReference>
<dbReference type="InterPro" id="IPR047794">
    <property type="entry name" value="C45_proenzyme-like"/>
</dbReference>
<organism evidence="3 4">
    <name type="scientific">Senna tora</name>
    <dbReference type="NCBI Taxonomy" id="362788"/>
    <lineage>
        <taxon>Eukaryota</taxon>
        <taxon>Viridiplantae</taxon>
        <taxon>Streptophyta</taxon>
        <taxon>Embryophyta</taxon>
        <taxon>Tracheophyta</taxon>
        <taxon>Spermatophyta</taxon>
        <taxon>Magnoliopsida</taxon>
        <taxon>eudicotyledons</taxon>
        <taxon>Gunneridae</taxon>
        <taxon>Pentapetalae</taxon>
        <taxon>rosids</taxon>
        <taxon>fabids</taxon>
        <taxon>Fabales</taxon>
        <taxon>Fabaceae</taxon>
        <taxon>Caesalpinioideae</taxon>
        <taxon>Cassia clade</taxon>
        <taxon>Senna</taxon>
    </lineage>
</organism>
<dbReference type="Proteomes" id="UP000634136">
    <property type="component" value="Unassembled WGS sequence"/>
</dbReference>
<feature type="domain" description="Peptidase C45 hydrolase" evidence="2">
    <location>
        <begin position="82"/>
        <end position="281"/>
    </location>
</feature>
<feature type="compositionally biased region" description="Polar residues" evidence="1">
    <location>
        <begin position="342"/>
        <end position="352"/>
    </location>
</feature>
<dbReference type="OrthoDB" id="189997at2759"/>
<accession>A0A834WQL6</accession>
<sequence>MSSYPLPKPPNHTHFFKLFITTIEPNSPLTWILGTAHGSDVPFLHILLINFRKEILALIPKGVQSSNAEPSEDCSDLLVLSESMAIAAHNEDANVGTIIGHTYLIKAILPNGQFFIAYTYPGELPSCAFGFNSHGLAFTLNSVAPTLDEIVAGAIGRNFVSRDILEATSIDDALNRICSSEVSLGHNYNLIETSTRRILNVETASRKRVSVYEVQDENSISRQQRAAVLEKKSKEDFLSLLGDNEDSKYPIYTKGPLLHTLCTAVIDLDEQTLSILKGNPKKGDVLSCFLSKSNLFKKTPSCISDTVDFTLSYALFVVELILLAILQNLHYQLGSDPNSPTPHANTIGIHNSHSSKRNPPSRPLYATVDPWTLLQEALLSMYYPLDLQALLKTLIFQGFGMAVLPSTASLD</sequence>
<gene>
    <name evidence="3" type="ORF">G2W53_019350</name>
</gene>
<name>A0A834WQL6_9FABA</name>
<evidence type="ECO:0000313" key="3">
    <source>
        <dbReference type="EMBL" id="KAF7828186.1"/>
    </source>
</evidence>
<dbReference type="PANTHER" id="PTHR34180:SF1">
    <property type="entry name" value="BETA-ALANYL-DOPAMINE_CARCININE HYDROLASE"/>
    <property type="match status" value="1"/>
</dbReference>
<evidence type="ECO:0000256" key="1">
    <source>
        <dbReference type="SAM" id="MobiDB-lite"/>
    </source>
</evidence>
<protein>
    <recommendedName>
        <fullName evidence="2">Peptidase C45 hydrolase domain-containing protein</fullName>
    </recommendedName>
</protein>